<sequence length="119" mass="12841">MWNYPGDLKGGQATRVQLDTGWSTNYSTFGIANVVGDSTPDMYARLTSTGILNLYDFPPNNVSQVGTGWGSFTSFGLTDFNRDGKPDVIARDNSTGTVYLYPGTTNGLLSARTQIATGW</sequence>
<protein>
    <submittedName>
        <fullName evidence="2">FG-GAP repeat-containing protein</fullName>
    </submittedName>
</protein>
<name>A0A1C5KES7_9ACTN</name>
<dbReference type="InterPro" id="IPR013517">
    <property type="entry name" value="FG-GAP"/>
</dbReference>
<dbReference type="SUPFAM" id="SSF69318">
    <property type="entry name" value="Integrin alpha N-terminal domain"/>
    <property type="match status" value="1"/>
</dbReference>
<reference evidence="3" key="1">
    <citation type="submission" date="2016-06" db="EMBL/GenBank/DDBJ databases">
        <authorList>
            <person name="Varghese N."/>
            <person name="Submissions Spin"/>
        </authorList>
    </citation>
    <scope>NUCLEOTIDE SEQUENCE [LARGE SCALE GENOMIC DNA]</scope>
    <source>
        <strain evidence="3">DSM 44983</strain>
    </source>
</reference>
<evidence type="ECO:0000313" key="3">
    <source>
        <dbReference type="Proteomes" id="UP000198226"/>
    </source>
</evidence>
<proteinExistence type="predicted"/>
<organism evidence="2 3">
    <name type="scientific">Micromonospora rifamycinica</name>
    <dbReference type="NCBI Taxonomy" id="291594"/>
    <lineage>
        <taxon>Bacteria</taxon>
        <taxon>Bacillati</taxon>
        <taxon>Actinomycetota</taxon>
        <taxon>Actinomycetes</taxon>
        <taxon>Micromonosporales</taxon>
        <taxon>Micromonosporaceae</taxon>
        <taxon>Micromonospora</taxon>
    </lineage>
</organism>
<dbReference type="Pfam" id="PF01839">
    <property type="entry name" value="FG-GAP"/>
    <property type="match status" value="1"/>
</dbReference>
<dbReference type="Proteomes" id="UP000198226">
    <property type="component" value="Chromosome I"/>
</dbReference>
<dbReference type="Gene3D" id="2.130.10.130">
    <property type="entry name" value="Integrin alpha, N-terminal"/>
    <property type="match status" value="1"/>
</dbReference>
<evidence type="ECO:0000313" key="2">
    <source>
        <dbReference type="EMBL" id="SCG81345.1"/>
    </source>
</evidence>
<dbReference type="AlphaFoldDB" id="A0A1C5KES7"/>
<accession>A0A1C5KES7</accession>
<dbReference type="EMBL" id="LT607752">
    <property type="protein sequence ID" value="SCG81345.1"/>
    <property type="molecule type" value="Genomic_DNA"/>
</dbReference>
<keyword evidence="3" id="KW-1185">Reference proteome</keyword>
<keyword evidence="1" id="KW-0732">Signal</keyword>
<gene>
    <name evidence="2" type="ORF">GA0070623_5720</name>
</gene>
<dbReference type="InterPro" id="IPR028994">
    <property type="entry name" value="Integrin_alpha_N"/>
</dbReference>
<evidence type="ECO:0000256" key="1">
    <source>
        <dbReference type="ARBA" id="ARBA00022729"/>
    </source>
</evidence>